<keyword evidence="1" id="KW-1133">Transmembrane helix</keyword>
<gene>
    <name evidence="2" type="ORF">G1C97_1055</name>
</gene>
<sequence length="88" mass="10551">MKVDKVIITHTVFKPKVPWRVYWNLGWMVWCATFMGVHIGTEHWLSAGFQCFCCCLFLYMTVQEWRRCTHHTDTYTYEVPSPDSKENQ</sequence>
<dbReference type="AlphaFoldDB" id="A0A7Y0EX93"/>
<evidence type="ECO:0000313" key="3">
    <source>
        <dbReference type="Proteomes" id="UP000543419"/>
    </source>
</evidence>
<reference evidence="2 3" key="1">
    <citation type="submission" date="2020-02" db="EMBL/GenBank/DDBJ databases">
        <title>Characterization of phylogenetic diversity of novel bifidobacterial species isolated in Czech ZOOs.</title>
        <authorList>
            <person name="Lugli G.A."/>
            <person name="Vera N.B."/>
            <person name="Ventura M."/>
        </authorList>
    </citation>
    <scope>NUCLEOTIDE SEQUENCE [LARGE SCALE GENOMIC DNA]</scope>
    <source>
        <strain evidence="2 3">DSM 109959</strain>
    </source>
</reference>
<evidence type="ECO:0000313" key="2">
    <source>
        <dbReference type="EMBL" id="NMM98106.1"/>
    </source>
</evidence>
<dbReference type="EMBL" id="JAAIIG010000003">
    <property type="protein sequence ID" value="NMM98106.1"/>
    <property type="molecule type" value="Genomic_DNA"/>
</dbReference>
<keyword evidence="3" id="KW-1185">Reference proteome</keyword>
<accession>A0A7Y0EX93</accession>
<name>A0A7Y0EX93_9BIFI</name>
<organism evidence="2 3">
    <name type="scientific">Bifidobacterium olomucense</name>
    <dbReference type="NCBI Taxonomy" id="2675324"/>
    <lineage>
        <taxon>Bacteria</taxon>
        <taxon>Bacillati</taxon>
        <taxon>Actinomycetota</taxon>
        <taxon>Actinomycetes</taxon>
        <taxon>Bifidobacteriales</taxon>
        <taxon>Bifidobacteriaceae</taxon>
        <taxon>Bifidobacterium</taxon>
    </lineage>
</organism>
<feature type="transmembrane region" description="Helical" evidence="1">
    <location>
        <begin position="21"/>
        <end position="39"/>
    </location>
</feature>
<comment type="caution">
    <text evidence="2">The sequence shown here is derived from an EMBL/GenBank/DDBJ whole genome shotgun (WGS) entry which is preliminary data.</text>
</comment>
<keyword evidence="1" id="KW-0472">Membrane</keyword>
<dbReference type="RefSeq" id="WP_169240855.1">
    <property type="nucleotide sequence ID" value="NZ_JAAIIG010000003.1"/>
</dbReference>
<proteinExistence type="predicted"/>
<keyword evidence="1" id="KW-0812">Transmembrane</keyword>
<evidence type="ECO:0000256" key="1">
    <source>
        <dbReference type="SAM" id="Phobius"/>
    </source>
</evidence>
<protein>
    <submittedName>
        <fullName evidence="2">Uncharacterized protein</fullName>
    </submittedName>
</protein>
<dbReference type="Proteomes" id="UP000543419">
    <property type="component" value="Unassembled WGS sequence"/>
</dbReference>
<feature type="transmembrane region" description="Helical" evidence="1">
    <location>
        <begin position="45"/>
        <end position="62"/>
    </location>
</feature>